<dbReference type="CDD" id="cd04301">
    <property type="entry name" value="NAT_SF"/>
    <property type="match status" value="1"/>
</dbReference>
<dbReference type="InterPro" id="IPR013653">
    <property type="entry name" value="GCN5-like_dom"/>
</dbReference>
<dbReference type="InterPro" id="IPR016181">
    <property type="entry name" value="Acyl_CoA_acyltransferase"/>
</dbReference>
<dbReference type="AlphaFoldDB" id="A0A108ENR2"/>
<sequence>MRAGTTEQEESGSHPLDNAVWHALTGEQHRFAVGDARARRFAPALAPFAGMPDRSPAAFDALHGLIDAHGPAALVTPDEIPTPTGFSVIRRAVLHQMIWRGTLDRVHPLEHVRLTAADVPEMLELIAATEPGPFGPRTVEFGGYIGVRRQGRLVAMAGQRLRVDGHAEISAVCVDAAFRGQGLAAGLIRSLIAAIRERAETPFLHVLTSNQGAIERYRALGFETRRDMHLLVLGREEIGTVQRSGQVASVHRP</sequence>
<dbReference type="GO" id="GO:0016747">
    <property type="term" value="F:acyltransferase activity, transferring groups other than amino-acyl groups"/>
    <property type="evidence" value="ECO:0007669"/>
    <property type="project" value="InterPro"/>
</dbReference>
<reference evidence="2 3" key="1">
    <citation type="submission" date="2015-11" db="EMBL/GenBank/DDBJ databases">
        <title>Expanding the genomic diversity of Burkholderia species for the development of highly accurate diagnostics.</title>
        <authorList>
            <person name="Sahl J."/>
            <person name="Keim P."/>
            <person name="Wagner D."/>
        </authorList>
    </citation>
    <scope>NUCLEOTIDE SEQUENCE [LARGE SCALE GENOMIC DNA]</scope>
    <source>
        <strain evidence="2 3">MSMB793WGS</strain>
    </source>
</reference>
<evidence type="ECO:0000259" key="1">
    <source>
        <dbReference type="PROSITE" id="PS51186"/>
    </source>
</evidence>
<dbReference type="EMBL" id="LPLZ01000048">
    <property type="protein sequence ID" value="KWN14330.1"/>
    <property type="molecule type" value="Genomic_DNA"/>
</dbReference>
<accession>A0A108ENR2</accession>
<dbReference type="RefSeq" id="WP_060347590.1">
    <property type="nucleotide sequence ID" value="NZ_LPLZ01000048.1"/>
</dbReference>
<gene>
    <name evidence="2" type="ORF">WT83_17935</name>
</gene>
<comment type="caution">
    <text evidence="2">The sequence shown here is derived from an EMBL/GenBank/DDBJ whole genome shotgun (WGS) entry which is preliminary data.</text>
</comment>
<dbReference type="Pfam" id="PF08445">
    <property type="entry name" value="FR47"/>
    <property type="match status" value="1"/>
</dbReference>
<evidence type="ECO:0000313" key="3">
    <source>
        <dbReference type="Proteomes" id="UP000068016"/>
    </source>
</evidence>
<dbReference type="Gene3D" id="3.40.630.30">
    <property type="match status" value="1"/>
</dbReference>
<dbReference type="SUPFAM" id="SSF55729">
    <property type="entry name" value="Acyl-CoA N-acyltransferases (Nat)"/>
    <property type="match status" value="1"/>
</dbReference>
<proteinExistence type="predicted"/>
<organism evidence="2 3">
    <name type="scientific">Burkholderia territorii</name>
    <dbReference type="NCBI Taxonomy" id="1503055"/>
    <lineage>
        <taxon>Bacteria</taxon>
        <taxon>Pseudomonadati</taxon>
        <taxon>Pseudomonadota</taxon>
        <taxon>Betaproteobacteria</taxon>
        <taxon>Burkholderiales</taxon>
        <taxon>Burkholderiaceae</taxon>
        <taxon>Burkholderia</taxon>
        <taxon>Burkholderia cepacia complex</taxon>
    </lineage>
</organism>
<protein>
    <recommendedName>
        <fullName evidence="1">N-acetyltransferase domain-containing protein</fullName>
    </recommendedName>
</protein>
<dbReference type="Proteomes" id="UP000068016">
    <property type="component" value="Unassembled WGS sequence"/>
</dbReference>
<dbReference type="PROSITE" id="PS51186">
    <property type="entry name" value="GNAT"/>
    <property type="match status" value="1"/>
</dbReference>
<feature type="domain" description="N-acetyltransferase" evidence="1">
    <location>
        <begin position="109"/>
        <end position="238"/>
    </location>
</feature>
<dbReference type="InterPro" id="IPR000182">
    <property type="entry name" value="GNAT_dom"/>
</dbReference>
<evidence type="ECO:0000313" key="2">
    <source>
        <dbReference type="EMBL" id="KWN14330.1"/>
    </source>
</evidence>
<name>A0A108ENR2_9BURK</name>